<gene>
    <name evidence="2" type="ORF">POCULU_LOCUS6358</name>
</gene>
<name>A0A9N9BVV4_9GLOM</name>
<dbReference type="Proteomes" id="UP000789572">
    <property type="component" value="Unassembled WGS sequence"/>
</dbReference>
<sequence>MTEKNGAGNRGKASAGSTETIRKGVPHVQNGGIADVTSWQETEIGILR</sequence>
<evidence type="ECO:0000313" key="2">
    <source>
        <dbReference type="EMBL" id="CAG8578388.1"/>
    </source>
</evidence>
<proteinExistence type="predicted"/>
<keyword evidence="3" id="KW-1185">Reference proteome</keyword>
<accession>A0A9N9BVV4</accession>
<protein>
    <submittedName>
        <fullName evidence="2">1728_t:CDS:1</fullName>
    </submittedName>
</protein>
<reference evidence="2" key="1">
    <citation type="submission" date="2021-06" db="EMBL/GenBank/DDBJ databases">
        <authorList>
            <person name="Kallberg Y."/>
            <person name="Tangrot J."/>
            <person name="Rosling A."/>
        </authorList>
    </citation>
    <scope>NUCLEOTIDE SEQUENCE</scope>
    <source>
        <strain evidence="2">IA702</strain>
    </source>
</reference>
<evidence type="ECO:0000313" key="3">
    <source>
        <dbReference type="Proteomes" id="UP000789572"/>
    </source>
</evidence>
<feature type="region of interest" description="Disordered" evidence="1">
    <location>
        <begin position="1"/>
        <end position="34"/>
    </location>
</feature>
<comment type="caution">
    <text evidence="2">The sequence shown here is derived from an EMBL/GenBank/DDBJ whole genome shotgun (WGS) entry which is preliminary data.</text>
</comment>
<dbReference type="EMBL" id="CAJVPJ010001151">
    <property type="protein sequence ID" value="CAG8578388.1"/>
    <property type="molecule type" value="Genomic_DNA"/>
</dbReference>
<evidence type="ECO:0000256" key="1">
    <source>
        <dbReference type="SAM" id="MobiDB-lite"/>
    </source>
</evidence>
<dbReference type="AlphaFoldDB" id="A0A9N9BVV4"/>
<organism evidence="2 3">
    <name type="scientific">Paraglomus occultum</name>
    <dbReference type="NCBI Taxonomy" id="144539"/>
    <lineage>
        <taxon>Eukaryota</taxon>
        <taxon>Fungi</taxon>
        <taxon>Fungi incertae sedis</taxon>
        <taxon>Mucoromycota</taxon>
        <taxon>Glomeromycotina</taxon>
        <taxon>Glomeromycetes</taxon>
        <taxon>Paraglomerales</taxon>
        <taxon>Paraglomeraceae</taxon>
        <taxon>Paraglomus</taxon>
    </lineage>
</organism>